<keyword evidence="3" id="KW-1185">Reference proteome</keyword>
<feature type="region of interest" description="Disordered" evidence="1">
    <location>
        <begin position="1"/>
        <end position="21"/>
    </location>
</feature>
<dbReference type="OrthoDB" id="2263388at2759"/>
<reference evidence="2 3" key="1">
    <citation type="submission" date="2014-09" db="EMBL/GenBank/DDBJ databases">
        <authorList>
            <person name="Ellenberger Sabrina"/>
        </authorList>
    </citation>
    <scope>NUCLEOTIDE SEQUENCE [LARGE SCALE GENOMIC DNA]</scope>
    <source>
        <strain evidence="2 3">CBS 412.66</strain>
    </source>
</reference>
<dbReference type="EMBL" id="LN731923">
    <property type="protein sequence ID" value="CEP15147.1"/>
    <property type="molecule type" value="Genomic_DNA"/>
</dbReference>
<dbReference type="Proteomes" id="UP000054107">
    <property type="component" value="Unassembled WGS sequence"/>
</dbReference>
<evidence type="ECO:0000256" key="1">
    <source>
        <dbReference type="SAM" id="MobiDB-lite"/>
    </source>
</evidence>
<evidence type="ECO:0000313" key="3">
    <source>
        <dbReference type="Proteomes" id="UP000054107"/>
    </source>
</evidence>
<dbReference type="AlphaFoldDB" id="A0A0B7NIH2"/>
<name>A0A0B7NIH2_9FUNG</name>
<evidence type="ECO:0000313" key="2">
    <source>
        <dbReference type="EMBL" id="CEP15147.1"/>
    </source>
</evidence>
<feature type="compositionally biased region" description="Acidic residues" evidence="1">
    <location>
        <begin position="1"/>
        <end position="13"/>
    </location>
</feature>
<accession>A0A0B7NIH2</accession>
<proteinExistence type="predicted"/>
<sequence length="248" mass="28996">MMELDEPASDVEENNPKEVDDERIEFNVNYSDNWRDDFTESELYSMKLKQTLEQYSIPTQAGRDITYFIRLMIKRTQKATKAGDIAPTILFQDTLDAVLKKKLPVKYDDLNVCHNGCIVFSENMSECDRCKKDNSKSPKRKSKTMKMLNIGSQIATILCDKQTRELIEYPRNEFQFKQGEYTDIFSDEEYQRLSSRSNTCKEADLNIYMGLYIDGFENTNVSKHQHFSILHLLFFNFPPHLRADCICP</sequence>
<dbReference type="STRING" id="35722.A0A0B7NIH2"/>
<gene>
    <name evidence="2" type="primary">PARPA_09350.1 scaffold 36214</name>
</gene>
<protein>
    <submittedName>
        <fullName evidence="2">Uncharacterized protein</fullName>
    </submittedName>
</protein>
<organism evidence="2 3">
    <name type="scientific">Parasitella parasitica</name>
    <dbReference type="NCBI Taxonomy" id="35722"/>
    <lineage>
        <taxon>Eukaryota</taxon>
        <taxon>Fungi</taxon>
        <taxon>Fungi incertae sedis</taxon>
        <taxon>Mucoromycota</taxon>
        <taxon>Mucoromycotina</taxon>
        <taxon>Mucoromycetes</taxon>
        <taxon>Mucorales</taxon>
        <taxon>Mucorineae</taxon>
        <taxon>Mucoraceae</taxon>
        <taxon>Parasitella</taxon>
    </lineage>
</organism>